<dbReference type="SUPFAM" id="SSF56601">
    <property type="entry name" value="beta-lactamase/transpeptidase-like"/>
    <property type="match status" value="1"/>
</dbReference>
<evidence type="ECO:0000256" key="2">
    <source>
        <dbReference type="SAM" id="SignalP"/>
    </source>
</evidence>
<evidence type="ECO:0000313" key="5">
    <source>
        <dbReference type="Proteomes" id="UP000468687"/>
    </source>
</evidence>
<keyword evidence="2" id="KW-0732">Signal</keyword>
<comment type="caution">
    <text evidence="4">The sequence shown here is derived from an EMBL/GenBank/DDBJ whole genome shotgun (WGS) entry which is preliminary data.</text>
</comment>
<evidence type="ECO:0000259" key="3">
    <source>
        <dbReference type="Pfam" id="PF00144"/>
    </source>
</evidence>
<dbReference type="Proteomes" id="UP000468687">
    <property type="component" value="Unassembled WGS sequence"/>
</dbReference>
<organism evidence="4 5">
    <name type="scientific">Nocardioides zeae</name>
    <dbReference type="NCBI Taxonomy" id="1457234"/>
    <lineage>
        <taxon>Bacteria</taxon>
        <taxon>Bacillati</taxon>
        <taxon>Actinomycetota</taxon>
        <taxon>Actinomycetes</taxon>
        <taxon>Propionibacteriales</taxon>
        <taxon>Nocardioidaceae</taxon>
        <taxon>Nocardioides</taxon>
    </lineage>
</organism>
<dbReference type="EMBL" id="JAAGXA010000008">
    <property type="protein sequence ID" value="NEN79102.1"/>
    <property type="molecule type" value="Genomic_DNA"/>
</dbReference>
<reference evidence="4 5" key="1">
    <citation type="journal article" date="2014" name="Int. J. Syst. Evol. Microbiol.">
        <title>Nocardioides zeae sp. nov., isolated from the stem of Zea mays.</title>
        <authorList>
            <person name="Glaeser S.P."/>
            <person name="McInroy J.A."/>
            <person name="Busse H.J."/>
            <person name="Kampfer P."/>
        </authorList>
    </citation>
    <scope>NUCLEOTIDE SEQUENCE [LARGE SCALE GENOMIC DNA]</scope>
    <source>
        <strain evidence="4 5">JCM 30728</strain>
    </source>
</reference>
<feature type="region of interest" description="Disordered" evidence="1">
    <location>
        <begin position="416"/>
        <end position="440"/>
    </location>
</feature>
<feature type="chain" id="PRO_5038656648" evidence="2">
    <location>
        <begin position="37"/>
        <end position="440"/>
    </location>
</feature>
<gene>
    <name evidence="4" type="ORF">G3T38_12515</name>
</gene>
<dbReference type="InterPro" id="IPR012338">
    <property type="entry name" value="Beta-lactam/transpept-like"/>
</dbReference>
<name>A0A6P0HK82_9ACTN</name>
<dbReference type="PANTHER" id="PTHR46825">
    <property type="entry name" value="D-ALANYL-D-ALANINE-CARBOXYPEPTIDASE/ENDOPEPTIDASE AMPH"/>
    <property type="match status" value="1"/>
</dbReference>
<dbReference type="Gene3D" id="3.40.710.10">
    <property type="entry name" value="DD-peptidase/beta-lactamase superfamily"/>
    <property type="match status" value="1"/>
</dbReference>
<dbReference type="InterPro" id="IPR006311">
    <property type="entry name" value="TAT_signal"/>
</dbReference>
<dbReference type="PANTHER" id="PTHR46825:SF7">
    <property type="entry name" value="D-ALANYL-D-ALANINE CARBOXYPEPTIDASE"/>
    <property type="match status" value="1"/>
</dbReference>
<feature type="signal peptide" evidence="2">
    <location>
        <begin position="1"/>
        <end position="36"/>
    </location>
</feature>
<proteinExistence type="predicted"/>
<feature type="domain" description="Beta-lactamase-related" evidence="3">
    <location>
        <begin position="82"/>
        <end position="382"/>
    </location>
</feature>
<protein>
    <submittedName>
        <fullName evidence="4">Beta-lactamase family protein</fullName>
    </submittedName>
</protein>
<keyword evidence="5" id="KW-1185">Reference proteome</keyword>
<dbReference type="InterPro" id="IPR001466">
    <property type="entry name" value="Beta-lactam-related"/>
</dbReference>
<dbReference type="PROSITE" id="PS51318">
    <property type="entry name" value="TAT"/>
    <property type="match status" value="1"/>
</dbReference>
<accession>A0A6P0HK82</accession>
<dbReference type="RefSeq" id="WP_163772650.1">
    <property type="nucleotide sequence ID" value="NZ_JAAGXA010000008.1"/>
</dbReference>
<evidence type="ECO:0000313" key="4">
    <source>
        <dbReference type="EMBL" id="NEN79102.1"/>
    </source>
</evidence>
<evidence type="ECO:0000256" key="1">
    <source>
        <dbReference type="SAM" id="MobiDB-lite"/>
    </source>
</evidence>
<dbReference type="Pfam" id="PF00144">
    <property type="entry name" value="Beta-lactamase"/>
    <property type="match status" value="1"/>
</dbReference>
<dbReference type="InterPro" id="IPR050491">
    <property type="entry name" value="AmpC-like"/>
</dbReference>
<sequence length="440" mass="46065">MNEKTTTPTGRRSLHRVATLASAAVLTLVAPAAAQAAHAAQAATSAAAPAEQRVQQAAAPLPYDTAALEAAMAAAVDEEHVAVVGEVRGERGRWSGADGVRDLASSEPAAARDRFRSASTTKMLVAVLALKAQERGLWRLDTTVDEVAPGLLGEHGDVTVRELLSHTAGLPEYLTPLLVTESDGDFSTERFLEVLGEPREPGELIDHGAGAPWTPRGEFVYSNTGFVVVGELLQRVTGQRLGDLLRSWVLVPAGMWRTSLPGGPQLPEDALTEYATVGGERVDLSAFDPTLFGAAGGLVTSAEDLNRFQRALGTGKLLGAGSVRLMRQVVAAGPMEYGLGSYRLPDPCEPGSYLHGHDGASYGTWTVSYASADGQRSVTVAVTGRDLDTVTPDLSAFNTLVGEALLQTCATDVAPPGARSAAPVAPVHDLVDSTPLPPRR</sequence>
<dbReference type="AlphaFoldDB" id="A0A6P0HK82"/>